<gene>
    <name evidence="1" type="ORF">IV01_20355</name>
</gene>
<evidence type="ECO:0008006" key="3">
    <source>
        <dbReference type="Google" id="ProtNLM"/>
    </source>
</evidence>
<evidence type="ECO:0000313" key="2">
    <source>
        <dbReference type="Proteomes" id="UP000028631"/>
    </source>
</evidence>
<accession>A0A085VD09</accession>
<organism evidence="1 2">
    <name type="scientific">Pseudomonas syringae</name>
    <dbReference type="NCBI Taxonomy" id="317"/>
    <lineage>
        <taxon>Bacteria</taxon>
        <taxon>Pseudomonadati</taxon>
        <taxon>Pseudomonadota</taxon>
        <taxon>Gammaproteobacteria</taxon>
        <taxon>Pseudomonadales</taxon>
        <taxon>Pseudomonadaceae</taxon>
        <taxon>Pseudomonas</taxon>
    </lineage>
</organism>
<dbReference type="AlphaFoldDB" id="A0A085VD09"/>
<name>A0A085VD09_PSESX</name>
<dbReference type="Proteomes" id="UP000028631">
    <property type="component" value="Unassembled WGS sequence"/>
</dbReference>
<dbReference type="EMBL" id="JPQU01000062">
    <property type="protein sequence ID" value="KFE53322.1"/>
    <property type="molecule type" value="Genomic_DNA"/>
</dbReference>
<keyword evidence="2" id="KW-1185">Reference proteome</keyword>
<dbReference type="PATRIC" id="fig|317.175.peg.4247"/>
<evidence type="ECO:0000313" key="1">
    <source>
        <dbReference type="EMBL" id="KFE53322.1"/>
    </source>
</evidence>
<protein>
    <recommendedName>
        <fullName evidence="3">LysR family transcriptional regulator</fullName>
    </recommendedName>
</protein>
<reference evidence="1 2" key="1">
    <citation type="submission" date="2014-07" db="EMBL/GenBank/DDBJ databases">
        <title>Draft Genome Sequences of Environmental Pseudomonas syringae strains.</title>
        <authorList>
            <person name="Baltrus D.A."/>
            <person name="Berge O."/>
            <person name="Morris C."/>
        </authorList>
    </citation>
    <scope>NUCLEOTIDE SEQUENCE [LARGE SCALE GENOMIC DNA]</scope>
    <source>
        <strain evidence="1 2">GAW0119</strain>
    </source>
</reference>
<comment type="caution">
    <text evidence="1">The sequence shown here is derived from an EMBL/GenBank/DDBJ whole genome shotgun (WGS) entry which is preliminary data.</text>
</comment>
<sequence>MASGLGVSVLPASAVLPEHTVCMDLPELAPTELALISREGTLTGLQRGLVEFLRQELDEPSN</sequence>
<proteinExistence type="predicted"/>